<feature type="region of interest" description="Disordered" evidence="1">
    <location>
        <begin position="397"/>
        <end position="420"/>
    </location>
</feature>
<dbReference type="RefSeq" id="XP_018069709.1">
    <property type="nucleotide sequence ID" value="XM_018220018.1"/>
</dbReference>
<accession>A0A194X5J7</accession>
<reference evidence="2 3" key="1">
    <citation type="submission" date="2015-10" db="EMBL/GenBank/DDBJ databases">
        <title>Full genome of DAOMC 229536 Phialocephala scopiformis, a fungal endophyte of spruce producing the potent anti-insectan compound rugulosin.</title>
        <authorList>
            <consortium name="DOE Joint Genome Institute"/>
            <person name="Walker A.K."/>
            <person name="Frasz S.L."/>
            <person name="Seifert K.A."/>
            <person name="Miller J.D."/>
            <person name="Mondo S.J."/>
            <person name="Labutti K."/>
            <person name="Lipzen A."/>
            <person name="Dockter R."/>
            <person name="Kennedy M."/>
            <person name="Grigoriev I.V."/>
            <person name="Spatafora J.W."/>
        </authorList>
    </citation>
    <scope>NUCLEOTIDE SEQUENCE [LARGE SCALE GENOMIC DNA]</scope>
    <source>
        <strain evidence="2 3">CBS 120377</strain>
    </source>
</reference>
<proteinExistence type="predicted"/>
<dbReference type="OrthoDB" id="3524154at2759"/>
<sequence>MAPTVRYILISALRGEPLMQIRPRDPASRALGFLQTDLSLLYRVIVQDGLVSGCDRHWRVILQDLHRTLLTISDMNNKVNLAFYTQLICFYRNHHETESVFLSPDNPQQRMLQSWAHQLGFAFEYTLATHSGRVVRMSPPEKSTNPENDNLNFLGLDNTTIMDPDHCWTFGHDMFSETSTRVNPVPSFAAVDYSIAQHQPLIIDYSAHTGTCIRSEDFAPKYNQVTESALADLPRSSGNLSSPLTKCCTHAFSLEHTVISALSTLDQEMTGFQNNCCSVTSDIVAGKPNDVRDVVKEYISSTRIQKKLENPLASVSQKAKTAVRTASALDSTYWVSHGFPSELFGPNTKYVTATQEEAGIDPLEPRSVSPESQIMPSDRLCYSGSVSYKEQNYRSSSIGSVSSTKMDRGQKRVRDVSSRRPSLLSTASGTFREYVFNSKSPCMESPASGTSGRRGPLDPASNAAAKAVKAVRACWRCKFLRKTCSLDDPCVACPKPHKNPKRLGWSSVACRRGTFAEEMLPFRLCSQQILGGSVPTDEQRKRSNDWLHSHIQSREENVGESRNLILAQHSGSEPVQTLYDLKQRRRLFSLFSWTLIPARSVPESAIAPLNECIDSIVQETLDVPCCRLIMSNDVDSQLADVVLLLRSAAQYQASIHTDRLIAQSLNCLRSGVEALAVDDQRLYSAYQHNSCSEPVCQFDWIKQLHLDLELYLAELSQVFFTKDNMRAKESWWLSTFYSFCIQGIVRRVLLKLQDSPGSEVAAKQYLHLAVRLFSASSGSYDPLIRDYAAPYLLEDEDASTVANFRTAQLAVQQLSWRSKCIKSSAEYLRQLFEDEGNGLEGRKVLKTASSNAKVQAVSTATSDVVESRQQCINSSDPITPNPGARLYRTLSLSSMESLD</sequence>
<feature type="compositionally biased region" description="Basic and acidic residues" evidence="1">
    <location>
        <begin position="405"/>
        <end position="418"/>
    </location>
</feature>
<dbReference type="AlphaFoldDB" id="A0A194X5J7"/>
<dbReference type="Proteomes" id="UP000070700">
    <property type="component" value="Unassembled WGS sequence"/>
</dbReference>
<dbReference type="PANTHER" id="PTHR35392">
    <property type="entry name" value="ZN(II)2CYS6 TRANSCRIPTION FACTOR (EUROFUNG)-RELATED-RELATED"/>
    <property type="match status" value="1"/>
</dbReference>
<dbReference type="GeneID" id="28829744"/>
<evidence type="ECO:0000256" key="1">
    <source>
        <dbReference type="SAM" id="MobiDB-lite"/>
    </source>
</evidence>
<gene>
    <name evidence="2" type="ORF">LY89DRAFT_735476</name>
</gene>
<protein>
    <submittedName>
        <fullName evidence="2">Uncharacterized protein</fullName>
    </submittedName>
</protein>
<dbReference type="InParanoid" id="A0A194X5J7"/>
<dbReference type="KEGG" id="psco:LY89DRAFT_735476"/>
<feature type="region of interest" description="Disordered" evidence="1">
    <location>
        <begin position="441"/>
        <end position="460"/>
    </location>
</feature>
<name>A0A194X5J7_MOLSC</name>
<dbReference type="InterPro" id="IPR052973">
    <property type="entry name" value="Fungal_sec-metab_reg_TF"/>
</dbReference>
<evidence type="ECO:0000313" key="2">
    <source>
        <dbReference type="EMBL" id="KUJ15354.1"/>
    </source>
</evidence>
<organism evidence="2 3">
    <name type="scientific">Mollisia scopiformis</name>
    <name type="common">Conifer needle endophyte fungus</name>
    <name type="synonym">Phialocephala scopiformis</name>
    <dbReference type="NCBI Taxonomy" id="149040"/>
    <lineage>
        <taxon>Eukaryota</taxon>
        <taxon>Fungi</taxon>
        <taxon>Dikarya</taxon>
        <taxon>Ascomycota</taxon>
        <taxon>Pezizomycotina</taxon>
        <taxon>Leotiomycetes</taxon>
        <taxon>Helotiales</taxon>
        <taxon>Mollisiaceae</taxon>
        <taxon>Mollisia</taxon>
    </lineage>
</organism>
<evidence type="ECO:0000313" key="3">
    <source>
        <dbReference type="Proteomes" id="UP000070700"/>
    </source>
</evidence>
<feature type="region of interest" description="Disordered" evidence="1">
    <location>
        <begin position="356"/>
        <end position="375"/>
    </location>
</feature>
<keyword evidence="3" id="KW-1185">Reference proteome</keyword>
<dbReference type="EMBL" id="KQ947418">
    <property type="protein sequence ID" value="KUJ15354.1"/>
    <property type="molecule type" value="Genomic_DNA"/>
</dbReference>
<dbReference type="PANTHER" id="PTHR35392:SF1">
    <property type="entry name" value="ZN(II)2CYS6 TRANSCRIPTION FACTOR (EUROFUNG)"/>
    <property type="match status" value="1"/>
</dbReference>